<dbReference type="InterPro" id="IPR037118">
    <property type="entry name" value="Val-tRNA_synth_C_sf"/>
</dbReference>
<evidence type="ECO:0000259" key="10">
    <source>
        <dbReference type="Pfam" id="PF00133"/>
    </source>
</evidence>
<reference evidence="13 14" key="1">
    <citation type="journal article" date="2022" name="Front. Microbiol.">
        <title>Male-killing mechanisms vary between Spiroplasma species.</title>
        <authorList>
            <person name="Arai H."/>
            <person name="Inoue M."/>
            <person name="Kageyama D."/>
        </authorList>
    </citation>
    <scope>NUCLEOTIDE SEQUENCE [LARGE SCALE GENOMIC DNA]</scope>
    <source>
        <strain evidence="14">sHm</strain>
    </source>
</reference>
<dbReference type="SUPFAM" id="SSF47323">
    <property type="entry name" value="Anticodon-binding domain of a subclass of class I aminoacyl-tRNA synthetases"/>
    <property type="match status" value="1"/>
</dbReference>
<feature type="short sequence motif" description="'KMSKS' region" evidence="9">
    <location>
        <begin position="523"/>
        <end position="527"/>
    </location>
</feature>
<dbReference type="PROSITE" id="PS00178">
    <property type="entry name" value="AA_TRNA_LIGASE_I"/>
    <property type="match status" value="1"/>
</dbReference>
<dbReference type="CDD" id="cd07962">
    <property type="entry name" value="Anticodon_Ia_Val"/>
    <property type="match status" value="1"/>
</dbReference>
<comment type="subcellular location">
    <subcellularLocation>
        <location evidence="9">Cytoplasm</location>
    </subcellularLocation>
</comment>
<dbReference type="SUPFAM" id="SSF52374">
    <property type="entry name" value="Nucleotidylyl transferase"/>
    <property type="match status" value="1"/>
</dbReference>
<feature type="domain" description="Aminoacyl-tRNA synthetase class Ia" evidence="10">
    <location>
        <begin position="18"/>
        <end position="432"/>
    </location>
</feature>
<keyword evidence="7 9" id="KW-0030">Aminoacyl-tRNA synthetase</keyword>
<dbReference type="PRINTS" id="PR00986">
    <property type="entry name" value="TRNASYNTHVAL"/>
</dbReference>
<dbReference type="RefSeq" id="WP_281748179.1">
    <property type="nucleotide sequence ID" value="NZ_AP026933.1"/>
</dbReference>
<dbReference type="Pfam" id="PF10458">
    <property type="entry name" value="Val_tRNA-synt_C"/>
    <property type="match status" value="1"/>
</dbReference>
<dbReference type="InterPro" id="IPR014729">
    <property type="entry name" value="Rossmann-like_a/b/a_fold"/>
</dbReference>
<evidence type="ECO:0000256" key="1">
    <source>
        <dbReference type="ARBA" id="ARBA00022490"/>
    </source>
</evidence>
<name>A0ABN6SZ15_9MOLU</name>
<comment type="domain">
    <text evidence="9">ValRS has two distinct active sites: one for aminoacylation and one for editing. The misactivated threonine is translocated from the active site to the editing site.</text>
</comment>
<dbReference type="InterPro" id="IPR019499">
    <property type="entry name" value="Val-tRNA_synth_tRNA-bd"/>
</dbReference>
<dbReference type="InterPro" id="IPR009008">
    <property type="entry name" value="Val/Leu/Ile-tRNA-synth_edit"/>
</dbReference>
<dbReference type="NCBIfam" id="TIGR00422">
    <property type="entry name" value="valS"/>
    <property type="match status" value="1"/>
</dbReference>
<dbReference type="HAMAP" id="MF_02004">
    <property type="entry name" value="Val_tRNA_synth_type1"/>
    <property type="match status" value="1"/>
</dbReference>
<dbReference type="InterPro" id="IPR010978">
    <property type="entry name" value="tRNA-bd_arm"/>
</dbReference>
<dbReference type="InterPro" id="IPR013155">
    <property type="entry name" value="M/V/L/I-tRNA-synth_anticd-bd"/>
</dbReference>
<dbReference type="InterPro" id="IPR009080">
    <property type="entry name" value="tRNAsynth_Ia_anticodon-bd"/>
</dbReference>
<dbReference type="Gene3D" id="1.10.287.380">
    <property type="entry name" value="Valyl-tRNA synthetase, C-terminal domain"/>
    <property type="match status" value="1"/>
</dbReference>
<feature type="coiled-coil region" evidence="9">
    <location>
        <begin position="809"/>
        <end position="871"/>
    </location>
</feature>
<dbReference type="Gene3D" id="3.40.50.620">
    <property type="entry name" value="HUPs"/>
    <property type="match status" value="2"/>
</dbReference>
<evidence type="ECO:0000256" key="3">
    <source>
        <dbReference type="ARBA" id="ARBA00022741"/>
    </source>
</evidence>
<evidence type="ECO:0000256" key="7">
    <source>
        <dbReference type="ARBA" id="ARBA00023146"/>
    </source>
</evidence>
<dbReference type="EMBL" id="AP026933">
    <property type="protein sequence ID" value="BDT04381.1"/>
    <property type="molecule type" value="Genomic_DNA"/>
</dbReference>
<feature type="domain" description="Methionyl/Valyl/Leucyl/Isoleucyl-tRNA synthetase anticodon-binding" evidence="11">
    <location>
        <begin position="608"/>
        <end position="752"/>
    </location>
</feature>
<evidence type="ECO:0000256" key="6">
    <source>
        <dbReference type="ARBA" id="ARBA00023054"/>
    </source>
</evidence>
<organism evidence="13 14">
    <name type="scientific">Spiroplasma ixodetis</name>
    <dbReference type="NCBI Taxonomy" id="2141"/>
    <lineage>
        <taxon>Bacteria</taxon>
        <taxon>Bacillati</taxon>
        <taxon>Mycoplasmatota</taxon>
        <taxon>Mollicutes</taxon>
        <taxon>Entomoplasmatales</taxon>
        <taxon>Spiroplasmataceae</taxon>
        <taxon>Spiroplasma</taxon>
    </lineage>
</organism>
<protein>
    <recommendedName>
        <fullName evidence="9">Valine--tRNA ligase</fullName>
        <ecNumber evidence="9">6.1.1.9</ecNumber>
    </recommendedName>
    <alternativeName>
        <fullName evidence="9">Valyl-tRNA synthetase</fullName>
        <shortName evidence="9">ValRS</shortName>
    </alternativeName>
</protein>
<gene>
    <name evidence="13" type="primary">valS_2</name>
    <name evidence="9" type="synonym">valS</name>
    <name evidence="13" type="ORF">SHM_20270</name>
</gene>
<keyword evidence="3 9" id="KW-0547">Nucleotide-binding</keyword>
<keyword evidence="1 9" id="KW-0963">Cytoplasm</keyword>
<dbReference type="GO" id="GO:0016874">
    <property type="term" value="F:ligase activity"/>
    <property type="evidence" value="ECO:0007669"/>
    <property type="project" value="UniProtKB-KW"/>
</dbReference>
<dbReference type="PANTHER" id="PTHR11946">
    <property type="entry name" value="VALYL-TRNA SYNTHETASES"/>
    <property type="match status" value="1"/>
</dbReference>
<keyword evidence="2 9" id="KW-0436">Ligase</keyword>
<dbReference type="SUPFAM" id="SSF50677">
    <property type="entry name" value="ValRS/IleRS/LeuRS editing domain"/>
    <property type="match status" value="1"/>
</dbReference>
<dbReference type="Gene3D" id="1.10.730.10">
    <property type="entry name" value="Isoleucyl-tRNA Synthetase, Domain 1"/>
    <property type="match status" value="1"/>
</dbReference>
<dbReference type="Proteomes" id="UP001163387">
    <property type="component" value="Chromosome"/>
</dbReference>
<evidence type="ECO:0000256" key="4">
    <source>
        <dbReference type="ARBA" id="ARBA00022840"/>
    </source>
</evidence>
<evidence type="ECO:0000259" key="11">
    <source>
        <dbReference type="Pfam" id="PF08264"/>
    </source>
</evidence>
<comment type="domain">
    <text evidence="9">The C-terminal coiled-coil domain is crucial for aminoacylation activity.</text>
</comment>
<keyword evidence="5 9" id="KW-0648">Protein biosynthesis</keyword>
<evidence type="ECO:0000256" key="9">
    <source>
        <dbReference type="HAMAP-Rule" id="MF_02004"/>
    </source>
</evidence>
<evidence type="ECO:0000256" key="2">
    <source>
        <dbReference type="ARBA" id="ARBA00022598"/>
    </source>
</evidence>
<comment type="function">
    <text evidence="9">Catalyzes the attachment of valine to tRNA(Val). As ValRS can inadvertently accommodate and process structurally similar amino acids such as threonine, to avoid such errors, it has a 'posttransfer' editing activity that hydrolyzes mischarged Thr-tRNA(Val) in a tRNA-dependent manner.</text>
</comment>
<evidence type="ECO:0000256" key="5">
    <source>
        <dbReference type="ARBA" id="ARBA00022917"/>
    </source>
</evidence>
<dbReference type="Pfam" id="PF00133">
    <property type="entry name" value="tRNA-synt_1"/>
    <property type="match status" value="2"/>
</dbReference>
<dbReference type="Pfam" id="PF08264">
    <property type="entry name" value="Anticodon_1"/>
    <property type="match status" value="1"/>
</dbReference>
<comment type="catalytic activity">
    <reaction evidence="8 9">
        <text>tRNA(Val) + L-valine + ATP = L-valyl-tRNA(Val) + AMP + diphosphate</text>
        <dbReference type="Rhea" id="RHEA:10704"/>
        <dbReference type="Rhea" id="RHEA-COMP:9672"/>
        <dbReference type="Rhea" id="RHEA-COMP:9708"/>
        <dbReference type="ChEBI" id="CHEBI:30616"/>
        <dbReference type="ChEBI" id="CHEBI:33019"/>
        <dbReference type="ChEBI" id="CHEBI:57762"/>
        <dbReference type="ChEBI" id="CHEBI:78442"/>
        <dbReference type="ChEBI" id="CHEBI:78537"/>
        <dbReference type="ChEBI" id="CHEBI:456215"/>
        <dbReference type="EC" id="6.1.1.9"/>
    </reaction>
</comment>
<evidence type="ECO:0000259" key="12">
    <source>
        <dbReference type="Pfam" id="PF10458"/>
    </source>
</evidence>
<keyword evidence="14" id="KW-1185">Reference proteome</keyword>
<sequence length="875" mass="102756">MNRNLNKKYNHIEIEKDRYQQWVKSGLFKANVSSINPTFSIILPPPNVTGLLHLGHAWDSTIQDLLIRYKRLQGFNTLFIPGMDHAGIATQVKVAQRIKEEQKLNLQELGKDKFLQQAWKWKTEYAQNIRKQWAKLGLALDYSHEVFTLDENVKQAVNEVFVKLYKEGLVYRGKKIVNWDPELKTAISNIELNYHETKGKMYYLKYFIENSSEFITIATTRPETMFADQCIVVNSKDKRYLQFIGKMVINPANKMLIKVIADDYVDMNFGTGAMKCTPAHDANDYEIALRHNLAMPICMNVDGTMNELAQSYINQDRMVCRKQLVEQLRKENLVVKVEDHLHQVGYSERSNAIIESYLSQQWFIKMKPLVEMIIDKQKNKKTKIDFHPILFEQQLLQWLNNIQDWCISRQLWWGHSLPVWYHKKTKKIYVDTNPPSPINDYIQESDVLDTWFSSGLWPFVTLGWPQKNVDLQKYYPISVLVTAYDILFFWVARMMFMGWKFTNQKPFTNVLIHGLIRDEQGRKMSKSLNNGIDPMEVIKKYGADALRYFLVSNCAPGQDLRFSITKVESAWNFNNKLWNAARYVLMNIDDKFQLDENIVYNNSLSFIDQWILQELNQLIIYVEQYMEKYEFVLVVKALSNFIWNKYCSWYIELNKVNLQNQEQQSNSLQTLYYVLQQIIIMVHPFIPFITEAIYEEMGYKNSILTNKFPKVKVMEKTKVVTQFVEILIEIIGNIREIRKELNLSLKLPLTIHINTTNSFFEVEKNTLNPYLLQLTNSQIVTISDSPLSVNNKIIKIINSAVIEINVSNLFNKEEQLAKLKGELVYIENEIKRSKDILNNQQFLAKAPPTKVEIEKQKLEKYQNQKKLINAKIKEL</sequence>
<dbReference type="InterPro" id="IPR001412">
    <property type="entry name" value="aa-tRNA-synth_I_CS"/>
</dbReference>
<keyword evidence="6 9" id="KW-0175">Coiled coil</keyword>
<evidence type="ECO:0000313" key="13">
    <source>
        <dbReference type="EMBL" id="BDT04381.1"/>
    </source>
</evidence>
<comment type="similarity">
    <text evidence="9">Belongs to the class-I aminoacyl-tRNA synthetase family. ValS type 1 subfamily.</text>
</comment>
<dbReference type="EC" id="6.1.1.9" evidence="9"/>
<dbReference type="NCBIfam" id="NF004349">
    <property type="entry name" value="PRK05729.1"/>
    <property type="match status" value="1"/>
</dbReference>
<dbReference type="InterPro" id="IPR002303">
    <property type="entry name" value="Valyl-tRNA_ligase"/>
</dbReference>
<dbReference type="SUPFAM" id="SSF46589">
    <property type="entry name" value="tRNA-binding arm"/>
    <property type="match status" value="1"/>
</dbReference>
<evidence type="ECO:0000256" key="8">
    <source>
        <dbReference type="ARBA" id="ARBA00047552"/>
    </source>
</evidence>
<evidence type="ECO:0000313" key="14">
    <source>
        <dbReference type="Proteomes" id="UP001163387"/>
    </source>
</evidence>
<dbReference type="InterPro" id="IPR002300">
    <property type="entry name" value="aa-tRNA-synth_Ia"/>
</dbReference>
<accession>A0ABN6SZ15</accession>
<dbReference type="CDD" id="cd00817">
    <property type="entry name" value="ValRS_core"/>
    <property type="match status" value="1"/>
</dbReference>
<keyword evidence="4 9" id="KW-0067">ATP-binding</keyword>
<dbReference type="InterPro" id="IPR033705">
    <property type="entry name" value="Anticodon_Ia_Val"/>
</dbReference>
<comment type="subunit">
    <text evidence="9">Monomer.</text>
</comment>
<feature type="domain" description="Valyl-tRNA synthetase tRNA-binding arm" evidence="12">
    <location>
        <begin position="814"/>
        <end position="875"/>
    </location>
</feature>
<dbReference type="PANTHER" id="PTHR11946:SF93">
    <property type="entry name" value="VALINE--TRNA LIGASE, CHLOROPLASTIC_MITOCHONDRIAL 2"/>
    <property type="match status" value="1"/>
</dbReference>
<feature type="domain" description="Aminoacyl-tRNA synthetase class Ia" evidence="10">
    <location>
        <begin position="439"/>
        <end position="563"/>
    </location>
</feature>
<feature type="short sequence motif" description="'HIGH' region" evidence="9">
    <location>
        <begin position="46"/>
        <end position="56"/>
    </location>
</feature>
<feature type="binding site" evidence="9">
    <location>
        <position position="526"/>
    </location>
    <ligand>
        <name>ATP</name>
        <dbReference type="ChEBI" id="CHEBI:30616"/>
    </ligand>
</feature>
<proteinExistence type="inferred from homology"/>